<keyword evidence="6" id="KW-1185">Reference proteome</keyword>
<comment type="similarity">
    <text evidence="1">Belongs to the TPD52 family.</text>
</comment>
<proteinExistence type="inferred from homology"/>
<name>A0AAD9PSV0_ACRCE</name>
<dbReference type="EMBL" id="JARQWQ010000146">
    <property type="protein sequence ID" value="KAK2548441.1"/>
    <property type="molecule type" value="Genomic_DNA"/>
</dbReference>
<dbReference type="PANTHER" id="PTHR19307:SF14">
    <property type="entry name" value="TUMOR PROTEIN D52"/>
    <property type="match status" value="1"/>
</dbReference>
<organism evidence="5 6">
    <name type="scientific">Acropora cervicornis</name>
    <name type="common">Staghorn coral</name>
    <dbReference type="NCBI Taxonomy" id="6130"/>
    <lineage>
        <taxon>Eukaryota</taxon>
        <taxon>Metazoa</taxon>
        <taxon>Cnidaria</taxon>
        <taxon>Anthozoa</taxon>
        <taxon>Hexacorallia</taxon>
        <taxon>Scleractinia</taxon>
        <taxon>Astrocoeniina</taxon>
        <taxon>Acroporidae</taxon>
        <taxon>Acropora</taxon>
    </lineage>
</organism>
<reference evidence="5" key="2">
    <citation type="journal article" date="2023" name="Science">
        <title>Genomic signatures of disease resistance in endangered staghorn corals.</title>
        <authorList>
            <person name="Vollmer S.V."/>
            <person name="Selwyn J.D."/>
            <person name="Despard B.A."/>
            <person name="Roesel C.L."/>
        </authorList>
    </citation>
    <scope>NUCLEOTIDE SEQUENCE</scope>
    <source>
        <strain evidence="5">K2</strain>
    </source>
</reference>
<dbReference type="GO" id="GO:0005737">
    <property type="term" value="C:cytoplasm"/>
    <property type="evidence" value="ECO:0007669"/>
    <property type="project" value="TreeGrafter"/>
</dbReference>
<sequence length="198" mass="21718">MEAHEADNGEEISEICLAPDLEVAEESRKQELQLQVQKIEEEIVTLKQALDRKEKQLAEIKRLLGITPWTQFRDGVQQQYQNLQGTQMYQKTSDTFKDLNEKIVHSQAYNKLSTGAAATKSVLSDAGSKTASAAKNVGSATAKKIGEIRGSSMFQSLGNRVVSASSSLKEIVVGQKPNSEDEAEVNSNTPGQEEVHLN</sequence>
<dbReference type="Proteomes" id="UP001249851">
    <property type="component" value="Unassembled WGS sequence"/>
</dbReference>
<feature type="coiled-coil region" evidence="3">
    <location>
        <begin position="22"/>
        <end position="63"/>
    </location>
</feature>
<protein>
    <submittedName>
        <fullName evidence="5">Tumor protein D54</fullName>
    </submittedName>
</protein>
<keyword evidence="2 3" id="KW-0175">Coiled coil</keyword>
<evidence type="ECO:0000256" key="3">
    <source>
        <dbReference type="SAM" id="Coils"/>
    </source>
</evidence>
<evidence type="ECO:0000256" key="1">
    <source>
        <dbReference type="ARBA" id="ARBA00005702"/>
    </source>
</evidence>
<dbReference type="AlphaFoldDB" id="A0AAD9PSV0"/>
<feature type="region of interest" description="Disordered" evidence="4">
    <location>
        <begin position="172"/>
        <end position="198"/>
    </location>
</feature>
<dbReference type="PANTHER" id="PTHR19307">
    <property type="entry name" value="TUMOR PROTEIN D52"/>
    <property type="match status" value="1"/>
</dbReference>
<evidence type="ECO:0000256" key="2">
    <source>
        <dbReference type="ARBA" id="ARBA00023054"/>
    </source>
</evidence>
<dbReference type="Pfam" id="PF04201">
    <property type="entry name" value="TPD52"/>
    <property type="match status" value="2"/>
</dbReference>
<dbReference type="InterPro" id="IPR007327">
    <property type="entry name" value="TPD52"/>
</dbReference>
<reference evidence="5" key="1">
    <citation type="journal article" date="2023" name="G3 (Bethesda)">
        <title>Whole genome assembly and annotation of the endangered Caribbean coral Acropora cervicornis.</title>
        <authorList>
            <person name="Selwyn J.D."/>
            <person name="Vollmer S.V."/>
        </authorList>
    </citation>
    <scope>NUCLEOTIDE SEQUENCE</scope>
    <source>
        <strain evidence="5">K2</strain>
    </source>
</reference>
<evidence type="ECO:0000313" key="5">
    <source>
        <dbReference type="EMBL" id="KAK2548441.1"/>
    </source>
</evidence>
<accession>A0AAD9PSV0</accession>
<evidence type="ECO:0000256" key="4">
    <source>
        <dbReference type="SAM" id="MobiDB-lite"/>
    </source>
</evidence>
<comment type="caution">
    <text evidence="5">The sequence shown here is derived from an EMBL/GenBank/DDBJ whole genome shotgun (WGS) entry which is preliminary data.</text>
</comment>
<gene>
    <name evidence="5" type="ORF">P5673_031335</name>
</gene>
<evidence type="ECO:0000313" key="6">
    <source>
        <dbReference type="Proteomes" id="UP001249851"/>
    </source>
</evidence>